<evidence type="ECO:0000313" key="6">
    <source>
        <dbReference type="EMBL" id="RKP57317.1"/>
    </source>
</evidence>
<dbReference type="PANTHER" id="PTHR30524">
    <property type="entry name" value="MANNITOL-1-PHOSPHATE 5-DEHYDROGENASE"/>
    <property type="match status" value="1"/>
</dbReference>
<evidence type="ECO:0000259" key="5">
    <source>
        <dbReference type="Pfam" id="PF08125"/>
    </source>
</evidence>
<dbReference type="PANTHER" id="PTHR30524:SF0">
    <property type="entry name" value="ALTRONATE OXIDOREDUCTASE-RELATED"/>
    <property type="match status" value="1"/>
</dbReference>
<protein>
    <submittedName>
        <fullName evidence="6">Tagaturonate reductase</fullName>
    </submittedName>
</protein>
<dbReference type="Gene3D" id="1.10.1040.10">
    <property type="entry name" value="N-(1-d-carboxylethyl)-l-norvaline Dehydrogenase, domain 2"/>
    <property type="match status" value="1"/>
</dbReference>
<dbReference type="Pfam" id="PF01232">
    <property type="entry name" value="Mannitol_dh"/>
    <property type="match status" value="1"/>
</dbReference>
<dbReference type="GO" id="GO:0019592">
    <property type="term" value="P:mannitol catabolic process"/>
    <property type="evidence" value="ECO:0007669"/>
    <property type="project" value="TreeGrafter"/>
</dbReference>
<gene>
    <name evidence="6" type="ORF">D7Z26_04885</name>
</gene>
<evidence type="ECO:0000256" key="2">
    <source>
        <dbReference type="ARBA" id="ARBA00023027"/>
    </source>
</evidence>
<dbReference type="EMBL" id="RBZM01000002">
    <property type="protein sequence ID" value="RKP57317.1"/>
    <property type="molecule type" value="Genomic_DNA"/>
</dbReference>
<keyword evidence="2" id="KW-0520">NAD</keyword>
<sequence length="548" mass="62288">MGRAGRSSARSRVAWRYRARYRLPKRGTLFQIRFRISRRKCEMKPEATASETLPLIGPDILQPDGLARFRRSGELPVKVLQFGEGNFLRGFADWMLETCNRKQLFNGAVAVTQPRPSGKTKLDQLKAQNGIYTLLVRGLREGQRLEEKETVTVLSRMIDPYGEWESFLELAEGPELEFVISNTTEAGIAYRHSEWNPREPVSSFPGKLTAFLYRRFERFSGDPGKGLIHLPCELIEQNGDRLLETVLRHADDWRLPDAFKSWVRESNRFLNTLVDRIVTGFPAEEAEGLFSEWGYADPLLVTSEPYYLWAIQAGRELEERLPLETAGLNVRWVDDLTPFRMRKVRILNGTHTLMATIGLMNGLREVREALEHPAWGPKFIQGLFDEILPGIPLDRGELLAYANETLERFRNPYIRHRLADIAMNGIAKWKVRLLPSVKAYIGATGKTPPILAESLASMIRLCLPEPHSESDDNQSQKGTPLQTRDDPLLLDLIRKTWQSPTTGDGDGAKDSARRILALTELWGEDLTELPGLADKVSGHFAKWEKSSR</sequence>
<keyword evidence="7" id="KW-1185">Reference proteome</keyword>
<evidence type="ECO:0000259" key="4">
    <source>
        <dbReference type="Pfam" id="PF01232"/>
    </source>
</evidence>
<reference evidence="6 7" key="1">
    <citation type="submission" date="2018-10" db="EMBL/GenBank/DDBJ databases">
        <title>Cohnella sp. M2MS4P-1, whole genome shotgun sequence.</title>
        <authorList>
            <person name="Tuo L."/>
        </authorList>
    </citation>
    <scope>NUCLEOTIDE SEQUENCE [LARGE SCALE GENOMIC DNA]</scope>
    <source>
        <strain evidence="6 7">M2MS4P-1</strain>
    </source>
</reference>
<dbReference type="AlphaFoldDB" id="A0A494Y3K2"/>
<evidence type="ECO:0000313" key="7">
    <source>
        <dbReference type="Proteomes" id="UP000282076"/>
    </source>
</evidence>
<name>A0A494Y3K2_9BACL</name>
<dbReference type="Pfam" id="PF08125">
    <property type="entry name" value="Mannitol_dh_C"/>
    <property type="match status" value="1"/>
</dbReference>
<proteinExistence type="predicted"/>
<feature type="domain" description="Mannitol dehydrogenase N-terminal" evidence="4">
    <location>
        <begin position="78"/>
        <end position="323"/>
    </location>
</feature>
<accession>A0A494Y3K2</accession>
<comment type="catalytic activity">
    <reaction evidence="3">
        <text>D-mannitol 1-phosphate + NAD(+) = beta-D-fructose 6-phosphate + NADH + H(+)</text>
        <dbReference type="Rhea" id="RHEA:19661"/>
        <dbReference type="ChEBI" id="CHEBI:15378"/>
        <dbReference type="ChEBI" id="CHEBI:57540"/>
        <dbReference type="ChEBI" id="CHEBI:57634"/>
        <dbReference type="ChEBI" id="CHEBI:57945"/>
        <dbReference type="ChEBI" id="CHEBI:61381"/>
        <dbReference type="EC" id="1.1.1.17"/>
    </reaction>
</comment>
<dbReference type="InterPro" id="IPR013131">
    <property type="entry name" value="Mannitol_DH_N"/>
</dbReference>
<dbReference type="GO" id="GO:0005829">
    <property type="term" value="C:cytosol"/>
    <property type="evidence" value="ECO:0007669"/>
    <property type="project" value="TreeGrafter"/>
</dbReference>
<dbReference type="GO" id="GO:0009026">
    <property type="term" value="F:tagaturonate reductase activity"/>
    <property type="evidence" value="ECO:0007669"/>
    <property type="project" value="TreeGrafter"/>
</dbReference>
<keyword evidence="1" id="KW-0560">Oxidoreductase</keyword>
<dbReference type="InterPro" id="IPR036291">
    <property type="entry name" value="NAD(P)-bd_dom_sf"/>
</dbReference>
<dbReference type="InterPro" id="IPR013118">
    <property type="entry name" value="Mannitol_DH_C"/>
</dbReference>
<dbReference type="InterPro" id="IPR013328">
    <property type="entry name" value="6PGD_dom2"/>
</dbReference>
<organism evidence="6 7">
    <name type="scientific">Cohnella endophytica</name>
    <dbReference type="NCBI Taxonomy" id="2419778"/>
    <lineage>
        <taxon>Bacteria</taxon>
        <taxon>Bacillati</taxon>
        <taxon>Bacillota</taxon>
        <taxon>Bacilli</taxon>
        <taxon>Bacillales</taxon>
        <taxon>Paenibacillaceae</taxon>
        <taxon>Cohnella</taxon>
    </lineage>
</organism>
<dbReference type="NCBIfam" id="NF002969">
    <property type="entry name" value="PRK03643.1"/>
    <property type="match status" value="1"/>
</dbReference>
<dbReference type="Gene3D" id="3.40.50.720">
    <property type="entry name" value="NAD(P)-binding Rossmann-like Domain"/>
    <property type="match status" value="1"/>
</dbReference>
<comment type="caution">
    <text evidence="6">The sequence shown here is derived from an EMBL/GenBank/DDBJ whole genome shotgun (WGS) entry which is preliminary data.</text>
</comment>
<dbReference type="Proteomes" id="UP000282076">
    <property type="component" value="Unassembled WGS sequence"/>
</dbReference>
<dbReference type="SUPFAM" id="SSF51735">
    <property type="entry name" value="NAD(P)-binding Rossmann-fold domains"/>
    <property type="match status" value="1"/>
</dbReference>
<dbReference type="SUPFAM" id="SSF48179">
    <property type="entry name" value="6-phosphogluconate dehydrogenase C-terminal domain-like"/>
    <property type="match status" value="1"/>
</dbReference>
<feature type="domain" description="Mannitol dehydrogenase C-terminal" evidence="5">
    <location>
        <begin position="335"/>
        <end position="537"/>
    </location>
</feature>
<dbReference type="GO" id="GO:0019698">
    <property type="term" value="P:D-galacturonate catabolic process"/>
    <property type="evidence" value="ECO:0007669"/>
    <property type="project" value="TreeGrafter"/>
</dbReference>
<evidence type="ECO:0000256" key="1">
    <source>
        <dbReference type="ARBA" id="ARBA00023002"/>
    </source>
</evidence>
<evidence type="ECO:0000256" key="3">
    <source>
        <dbReference type="ARBA" id="ARBA00048615"/>
    </source>
</evidence>
<dbReference type="GO" id="GO:0008926">
    <property type="term" value="F:mannitol-1-phosphate 5-dehydrogenase activity"/>
    <property type="evidence" value="ECO:0007669"/>
    <property type="project" value="UniProtKB-EC"/>
</dbReference>
<dbReference type="InterPro" id="IPR008927">
    <property type="entry name" value="6-PGluconate_DH-like_C_sf"/>
</dbReference>